<dbReference type="Proteomes" id="UP000555448">
    <property type="component" value="Unassembled WGS sequence"/>
</dbReference>
<dbReference type="RefSeq" id="WP_184250896.1">
    <property type="nucleotide sequence ID" value="NZ_JACHLR010000066.1"/>
</dbReference>
<protein>
    <submittedName>
        <fullName evidence="2">Transposase</fullName>
    </submittedName>
</protein>
<dbReference type="InterPro" id="IPR052909">
    <property type="entry name" value="Transposase_6_like"/>
</dbReference>
<feature type="domain" description="Insertion element IS402-like" evidence="1">
    <location>
        <begin position="6"/>
        <end position="76"/>
    </location>
</feature>
<dbReference type="Pfam" id="PF13340">
    <property type="entry name" value="DUF4096"/>
    <property type="match status" value="1"/>
</dbReference>
<evidence type="ECO:0000313" key="2">
    <source>
        <dbReference type="EMBL" id="MBB4861131.1"/>
    </source>
</evidence>
<keyword evidence="3" id="KW-1185">Reference proteome</keyword>
<proteinExistence type="predicted"/>
<dbReference type="PANTHER" id="PTHR46637">
    <property type="entry name" value="TIS1421-TRANSPOSASE PROTEIN A"/>
    <property type="match status" value="1"/>
</dbReference>
<organism evidence="2 3">
    <name type="scientific">Novosphingobium chloroacetimidivorans</name>
    <dbReference type="NCBI Taxonomy" id="1428314"/>
    <lineage>
        <taxon>Bacteria</taxon>
        <taxon>Pseudomonadati</taxon>
        <taxon>Pseudomonadota</taxon>
        <taxon>Alphaproteobacteria</taxon>
        <taxon>Sphingomonadales</taxon>
        <taxon>Sphingomonadaceae</taxon>
        <taxon>Novosphingobium</taxon>
    </lineage>
</organism>
<dbReference type="NCBIfam" id="NF033580">
    <property type="entry name" value="transpos_IS5_3"/>
    <property type="match status" value="1"/>
</dbReference>
<dbReference type="PANTHER" id="PTHR46637:SF1">
    <property type="entry name" value="BLL5188 PROTEIN"/>
    <property type="match status" value="1"/>
</dbReference>
<name>A0A7W7KE20_9SPHN</name>
<evidence type="ECO:0000313" key="3">
    <source>
        <dbReference type="Proteomes" id="UP000555448"/>
    </source>
</evidence>
<accession>A0A7W7KE20</accession>
<dbReference type="EMBL" id="JACHLR010000066">
    <property type="protein sequence ID" value="MBB4861131.1"/>
    <property type="molecule type" value="Genomic_DNA"/>
</dbReference>
<comment type="caution">
    <text evidence="2">The sequence shown here is derived from an EMBL/GenBank/DDBJ whole genome shotgun (WGS) entry which is preliminary data.</text>
</comment>
<evidence type="ECO:0000259" key="1">
    <source>
        <dbReference type="Pfam" id="PF13340"/>
    </source>
</evidence>
<dbReference type="AlphaFoldDB" id="A0A7W7KE20"/>
<reference evidence="2 3" key="1">
    <citation type="submission" date="2020-08" db="EMBL/GenBank/DDBJ databases">
        <title>Functional genomics of gut bacteria from endangered species of beetles.</title>
        <authorList>
            <person name="Carlos-Shanley C."/>
        </authorList>
    </citation>
    <scope>NUCLEOTIDE SEQUENCE [LARGE SCALE GENOMIC DNA]</scope>
    <source>
        <strain evidence="2 3">S00245</strain>
    </source>
</reference>
<sequence length="145" mass="16255">MARFDVTDFEWSVIEPLLPTKVRGVKRVDDRRVLNGIFWRLRTGAPWADIPSRYGPHTTCVNRFNRWRRAGHWQRILEAVSDAYRGDVQMIDSSSIRVHLHGANGSKKAAPVAWGRSRGGLTTKIHALVDANGMPIALKLTAGQA</sequence>
<gene>
    <name evidence="2" type="ORF">HNO88_004485</name>
</gene>
<dbReference type="InterPro" id="IPR025161">
    <property type="entry name" value="IS402-like_dom"/>
</dbReference>
<feature type="non-terminal residue" evidence="2">
    <location>
        <position position="145"/>
    </location>
</feature>